<keyword evidence="3" id="KW-1185">Reference proteome</keyword>
<dbReference type="InParanoid" id="A0A0C3D6D5"/>
<dbReference type="STRING" id="1036808.A0A0C3D6D5"/>
<evidence type="ECO:0000313" key="3">
    <source>
        <dbReference type="Proteomes" id="UP000053989"/>
    </source>
</evidence>
<feature type="compositionally biased region" description="Basic residues" evidence="1">
    <location>
        <begin position="1"/>
        <end position="11"/>
    </location>
</feature>
<dbReference type="AlphaFoldDB" id="A0A0C3D6D5"/>
<dbReference type="OrthoDB" id="5340163at2759"/>
<name>A0A0C3D6D5_9AGAM</name>
<feature type="region of interest" description="Disordered" evidence="1">
    <location>
        <begin position="1"/>
        <end position="20"/>
    </location>
</feature>
<dbReference type="EMBL" id="KN822248">
    <property type="protein sequence ID" value="KIM51621.1"/>
    <property type="molecule type" value="Genomic_DNA"/>
</dbReference>
<dbReference type="InterPro" id="IPR025332">
    <property type="entry name" value="DUF4238"/>
</dbReference>
<evidence type="ECO:0000313" key="2">
    <source>
        <dbReference type="EMBL" id="KIM51621.1"/>
    </source>
</evidence>
<organism evidence="2 3">
    <name type="scientific">Scleroderma citrinum Foug A</name>
    <dbReference type="NCBI Taxonomy" id="1036808"/>
    <lineage>
        <taxon>Eukaryota</taxon>
        <taxon>Fungi</taxon>
        <taxon>Dikarya</taxon>
        <taxon>Basidiomycota</taxon>
        <taxon>Agaricomycotina</taxon>
        <taxon>Agaricomycetes</taxon>
        <taxon>Agaricomycetidae</taxon>
        <taxon>Boletales</taxon>
        <taxon>Sclerodermatineae</taxon>
        <taxon>Sclerodermataceae</taxon>
        <taxon>Scleroderma</taxon>
    </lineage>
</organism>
<proteinExistence type="predicted"/>
<sequence length="566" mass="65299">MPSKKNKKSKATQKPAQTANKDQYHHFIPRFILRRFQEGPAKSKRERRELFRQNGVQAEYVHYWDAVNDILDLRPIGQVYGLQNLYRDCRNTENVNVVEDKLSVLESNAANIIEELHKALPTNRFSTKRRPLEDLRKFLFIMYYRLSVVKDTYFDENHPENAWSKSWIEEYKQTHGFQSSAETWVHILGYFLDNSHLQLMEHGEKILRKDVLDDIRKFRTNQVPPDIEHFPALAYQSNCGKYYTCIWQAAVGEEFVLTNTSFGLWEGLIMNEPSIHRIYVISPRIVIVFRSNELRHAIQLQAPISSSLVGIEQDRAEVTYHTTEHWMSGGVDQRGSKEADEDVFTFSIKKLTAFETMEVNAVLLENVPEDGSITFASKACMLRTARTFCTLPQHFKCNPMISRLVKNLENNTTPDKSCDTNPLELVHFELFELLLGISTGNKTFTSEYDRARKIIDIVLGQTHVSTDFMYEIYNRAIITAAYFLEDCGGEPLPSRGSWAETLPLDRSTPPFSLFKTMQIHGFGHRPAGNVLDIVRDEAVALLFLKVVSVNPEGWYKLTRGRLLTTK</sequence>
<evidence type="ECO:0000256" key="1">
    <source>
        <dbReference type="SAM" id="MobiDB-lite"/>
    </source>
</evidence>
<evidence type="ECO:0008006" key="4">
    <source>
        <dbReference type="Google" id="ProtNLM"/>
    </source>
</evidence>
<dbReference type="Pfam" id="PF14022">
    <property type="entry name" value="DUF4238"/>
    <property type="match status" value="1"/>
</dbReference>
<gene>
    <name evidence="2" type="ORF">SCLCIDRAFT_622320</name>
</gene>
<dbReference type="HOGENOM" id="CLU_025751_0_0_1"/>
<reference evidence="3" key="2">
    <citation type="submission" date="2015-01" db="EMBL/GenBank/DDBJ databases">
        <title>Evolutionary Origins and Diversification of the Mycorrhizal Mutualists.</title>
        <authorList>
            <consortium name="DOE Joint Genome Institute"/>
            <consortium name="Mycorrhizal Genomics Consortium"/>
            <person name="Kohler A."/>
            <person name="Kuo A."/>
            <person name="Nagy L.G."/>
            <person name="Floudas D."/>
            <person name="Copeland A."/>
            <person name="Barry K.W."/>
            <person name="Cichocki N."/>
            <person name="Veneault-Fourrey C."/>
            <person name="LaButti K."/>
            <person name="Lindquist E.A."/>
            <person name="Lipzen A."/>
            <person name="Lundell T."/>
            <person name="Morin E."/>
            <person name="Murat C."/>
            <person name="Riley R."/>
            <person name="Ohm R."/>
            <person name="Sun H."/>
            <person name="Tunlid A."/>
            <person name="Henrissat B."/>
            <person name="Grigoriev I.V."/>
            <person name="Hibbett D.S."/>
            <person name="Martin F."/>
        </authorList>
    </citation>
    <scope>NUCLEOTIDE SEQUENCE [LARGE SCALE GENOMIC DNA]</scope>
    <source>
        <strain evidence="3">Foug A</strain>
    </source>
</reference>
<dbReference type="Proteomes" id="UP000053989">
    <property type="component" value="Unassembled WGS sequence"/>
</dbReference>
<protein>
    <recommendedName>
        <fullName evidence="4">DUF4238 domain-containing protein</fullName>
    </recommendedName>
</protein>
<reference evidence="2 3" key="1">
    <citation type="submission" date="2014-04" db="EMBL/GenBank/DDBJ databases">
        <authorList>
            <consortium name="DOE Joint Genome Institute"/>
            <person name="Kuo A."/>
            <person name="Kohler A."/>
            <person name="Nagy L.G."/>
            <person name="Floudas D."/>
            <person name="Copeland A."/>
            <person name="Barry K.W."/>
            <person name="Cichocki N."/>
            <person name="Veneault-Fourrey C."/>
            <person name="LaButti K."/>
            <person name="Lindquist E.A."/>
            <person name="Lipzen A."/>
            <person name="Lundell T."/>
            <person name="Morin E."/>
            <person name="Murat C."/>
            <person name="Sun H."/>
            <person name="Tunlid A."/>
            <person name="Henrissat B."/>
            <person name="Grigoriev I.V."/>
            <person name="Hibbett D.S."/>
            <person name="Martin F."/>
            <person name="Nordberg H.P."/>
            <person name="Cantor M.N."/>
            <person name="Hua S.X."/>
        </authorList>
    </citation>
    <scope>NUCLEOTIDE SEQUENCE [LARGE SCALE GENOMIC DNA]</scope>
    <source>
        <strain evidence="2 3">Foug A</strain>
    </source>
</reference>
<accession>A0A0C3D6D5</accession>